<evidence type="ECO:0000256" key="3">
    <source>
        <dbReference type="ARBA" id="ARBA00012151"/>
    </source>
</evidence>
<keyword evidence="4 10" id="KW-0489">Methyltransferase</keyword>
<keyword evidence="10" id="KW-0256">Endoplasmic reticulum</keyword>
<evidence type="ECO:0000256" key="9">
    <source>
        <dbReference type="ARBA" id="ARBA00023136"/>
    </source>
</evidence>
<evidence type="ECO:0000256" key="8">
    <source>
        <dbReference type="ARBA" id="ARBA00022989"/>
    </source>
</evidence>
<evidence type="ECO:0000256" key="6">
    <source>
        <dbReference type="ARBA" id="ARBA00022691"/>
    </source>
</evidence>
<dbReference type="InterPro" id="IPR007269">
    <property type="entry name" value="ICMT_MeTrfase"/>
</dbReference>
<dbReference type="EC" id="2.1.1.100" evidence="3 10"/>
<reference evidence="12 13" key="1">
    <citation type="journal article" date="2017" name="Clin. Infect. Dis.">
        <title>Simultaneous emergence of multidrug-resistant Candida auris on 3 continents confirmed by whole-genome sequencing and epidemiological analyses.</title>
        <authorList>
            <person name="Lockhart S.R."/>
            <person name="Etienne K.A."/>
            <person name="Vallabhaneni S."/>
            <person name="Farooqi J."/>
            <person name="Chowdhary A."/>
            <person name="Govender N.P."/>
            <person name="Colombo A.L."/>
            <person name="Calvo B."/>
            <person name="Cuomo C.A."/>
            <person name="Desjardins C.A."/>
            <person name="Berkow E.L."/>
            <person name="Castanheira M."/>
            <person name="Magobo R.E."/>
            <person name="Jabeen K."/>
            <person name="Asghar R.J."/>
            <person name="Meis J.F."/>
            <person name="Jackson B."/>
            <person name="Chiller T."/>
            <person name="Litvintseva A.P."/>
        </authorList>
    </citation>
    <scope>NUCLEOTIDE SEQUENCE [LARGE SCALE GENOMIC DNA]</scope>
    <source>
        <strain evidence="12 13">B8441</strain>
    </source>
</reference>
<accession>A0A2H0ZFY6</accession>
<dbReference type="VEuPathDB" id="FungiDB:B9J08_004589"/>
<evidence type="ECO:0000313" key="12">
    <source>
        <dbReference type="EMBL" id="PIS49565.1"/>
    </source>
</evidence>
<dbReference type="PROSITE" id="PS51564">
    <property type="entry name" value="SAM_ICMT"/>
    <property type="match status" value="1"/>
</dbReference>
<dbReference type="VEuPathDB" id="FungiDB:CJJ07_005348"/>
<evidence type="ECO:0000313" key="11">
    <source>
        <dbReference type="EMBL" id="KAK8439000.1"/>
    </source>
</evidence>
<comment type="caution">
    <text evidence="10">Lacks conserved residue(s) required for the propagation of feature annotation.</text>
</comment>
<evidence type="ECO:0000256" key="1">
    <source>
        <dbReference type="ARBA" id="ARBA00004141"/>
    </source>
</evidence>
<dbReference type="PANTHER" id="PTHR12714">
    <property type="entry name" value="PROTEIN-S ISOPRENYLCYSTEINE O-METHYLTRANSFERASE"/>
    <property type="match status" value="1"/>
</dbReference>
<keyword evidence="8 10" id="KW-1133">Transmembrane helix</keyword>
<evidence type="ECO:0000313" key="13">
    <source>
        <dbReference type="Proteomes" id="UP000230249"/>
    </source>
</evidence>
<comment type="subcellular location">
    <subcellularLocation>
        <location evidence="10">Endoplasmic reticulum membrane</location>
        <topology evidence="10">Multi-pass membrane protein</topology>
    </subcellularLocation>
    <subcellularLocation>
        <location evidence="1">Membrane</location>
        <topology evidence="1">Multi-pass membrane protein</topology>
    </subcellularLocation>
</comment>
<dbReference type="Pfam" id="PF04140">
    <property type="entry name" value="ICMT"/>
    <property type="match status" value="1"/>
</dbReference>
<dbReference type="Proteomes" id="UP000230249">
    <property type="component" value="Unassembled WGS sequence"/>
</dbReference>
<keyword evidence="9 10" id="KW-0472">Membrane</keyword>
<comment type="catalytic activity">
    <reaction evidence="10">
        <text>[protein]-C-terminal S-[(2E,6E)-farnesyl]-L-cysteine + S-adenosyl-L-methionine = [protein]-C-terminal S-[(2E,6E)-farnesyl]-L-cysteine methyl ester + S-adenosyl-L-homocysteine</text>
        <dbReference type="Rhea" id="RHEA:21672"/>
        <dbReference type="Rhea" id="RHEA-COMP:12125"/>
        <dbReference type="Rhea" id="RHEA-COMP:12126"/>
        <dbReference type="ChEBI" id="CHEBI:57856"/>
        <dbReference type="ChEBI" id="CHEBI:59789"/>
        <dbReference type="ChEBI" id="CHEBI:90510"/>
        <dbReference type="ChEBI" id="CHEBI:90511"/>
        <dbReference type="EC" id="2.1.1.100"/>
    </reaction>
</comment>
<feature type="transmembrane region" description="Helical" evidence="10">
    <location>
        <begin position="108"/>
        <end position="129"/>
    </location>
</feature>
<keyword evidence="5" id="KW-0808">Transferase</keyword>
<dbReference type="VEuPathDB" id="FungiDB:CJJ09_004603"/>
<reference evidence="11" key="4">
    <citation type="submission" date="2024-03" db="EMBL/GenBank/DDBJ databases">
        <title>Improved genome assembly of Candida auris strain B8441 and annotation of B11205.</title>
        <authorList>
            <person name="Cauldron N.C."/>
            <person name="Shea T."/>
            <person name="Cuomo C.A."/>
        </authorList>
    </citation>
    <scope>NUCLEOTIDE SEQUENCE</scope>
    <source>
        <strain evidence="11">B8441</strain>
    </source>
</reference>
<comment type="caution">
    <text evidence="12">The sequence shown here is derived from an EMBL/GenBank/DDBJ whole genome shotgun (WGS) entry which is preliminary data.</text>
</comment>
<evidence type="ECO:0000256" key="5">
    <source>
        <dbReference type="ARBA" id="ARBA00022679"/>
    </source>
</evidence>
<organism evidence="12">
    <name type="scientific">Candidozyma auris</name>
    <name type="common">Yeast</name>
    <name type="synonym">Candida auris</name>
    <dbReference type="NCBI Taxonomy" id="498019"/>
    <lineage>
        <taxon>Eukaryota</taxon>
        <taxon>Fungi</taxon>
        <taxon>Dikarya</taxon>
        <taxon>Ascomycota</taxon>
        <taxon>Saccharomycotina</taxon>
        <taxon>Pichiomycetes</taxon>
        <taxon>Metschnikowiaceae</taxon>
        <taxon>Candidozyma</taxon>
    </lineage>
</organism>
<dbReference type="AlphaFoldDB" id="A0A2H0ZFY6"/>
<feature type="transmembrane region" description="Helical" evidence="10">
    <location>
        <begin position="166"/>
        <end position="188"/>
    </location>
</feature>
<evidence type="ECO:0000256" key="10">
    <source>
        <dbReference type="RuleBase" id="RU362022"/>
    </source>
</evidence>
<protein>
    <recommendedName>
        <fullName evidence="3 10">Protein-S-isoprenylcysteine O-methyltransferase</fullName>
        <ecNumber evidence="3 10">2.1.1.100</ecNumber>
    </recommendedName>
</protein>
<dbReference type="VEuPathDB" id="FungiDB:CJI97_004863"/>
<dbReference type="EMBL" id="PEKT02000009">
    <property type="protein sequence ID" value="PIS49565.1"/>
    <property type="molecule type" value="Genomic_DNA"/>
</dbReference>
<dbReference type="EMBL" id="PEKT03000005">
    <property type="protein sequence ID" value="KAK8439000.1"/>
    <property type="molecule type" value="Genomic_DNA"/>
</dbReference>
<evidence type="ECO:0000256" key="2">
    <source>
        <dbReference type="ARBA" id="ARBA00009140"/>
    </source>
</evidence>
<sequence>MDYASYDPKKVRLHVVVLKAFILGAAITAACVVLAFSSSLQSFVARASIYAMAVSGFYMLEFLTTAVYNTGSIDDDSFIMNDLELHAVHVASLAESYFLHKHWKYHYISFWAGLAIMLASQFCRTLAMYTAGTSFHHYVQKERSQKHVLVEHGIYSFSRHPSYFGFFWWFVGCQILLQNAFTLVVGTYKLQGFFQARIEYEEQFLESFFGERYRAYSRRTRTWIPFIE</sequence>
<comment type="similarity">
    <text evidence="2 10">Belongs to the class VI-like SAM-binding methyltransferase superfamily. Isoprenylcysteine carboxyl methyltransferase family.</text>
</comment>
<keyword evidence="7 10" id="KW-0812">Transmembrane</keyword>
<dbReference type="VEuPathDB" id="FungiDB:QG37_07637"/>
<evidence type="ECO:0000256" key="7">
    <source>
        <dbReference type="ARBA" id="ARBA00022692"/>
    </source>
</evidence>
<proteinExistence type="inferred from homology"/>
<feature type="transmembrane region" description="Helical" evidence="10">
    <location>
        <begin position="16"/>
        <end position="37"/>
    </location>
</feature>
<dbReference type="VEuPathDB" id="FungiDB:CJI96_0004562"/>
<reference evidence="12" key="2">
    <citation type="submission" date="2017-11" db="EMBL/GenBank/DDBJ databases">
        <title>Candida auris genome assembly and annotation.</title>
        <authorList>
            <person name="Munoz J.F."/>
            <person name="Gade L.G."/>
            <person name="Chow N.A."/>
            <person name="Litvintseva A.P."/>
            <person name="Loparev V.N."/>
            <person name="Cuomo C.A."/>
        </authorList>
    </citation>
    <scope>NUCLEOTIDE SEQUENCE</scope>
    <source>
        <strain evidence="12">B8441</strain>
    </source>
</reference>
<dbReference type="GO" id="GO:0005789">
    <property type="term" value="C:endoplasmic reticulum membrane"/>
    <property type="evidence" value="ECO:0007669"/>
    <property type="project" value="UniProtKB-SubCell"/>
</dbReference>
<name>A0A2H0ZFY6_CANAR</name>
<keyword evidence="13" id="KW-1185">Reference proteome</keyword>
<accession>A0A5Q7YM09</accession>
<dbReference type="Gene3D" id="1.20.120.1630">
    <property type="match status" value="1"/>
</dbReference>
<dbReference type="STRING" id="498019.A0A2H0ZFY6"/>
<keyword evidence="6 10" id="KW-0949">S-adenosyl-L-methionine</keyword>
<evidence type="ECO:0000256" key="4">
    <source>
        <dbReference type="ARBA" id="ARBA00022603"/>
    </source>
</evidence>
<dbReference type="GO" id="GO:0004671">
    <property type="term" value="F:protein C-terminal S-isoprenylcysteine carboxyl O-methyltransferase activity"/>
    <property type="evidence" value="ECO:0007669"/>
    <property type="project" value="UniProtKB-EC"/>
</dbReference>
<gene>
    <name evidence="12" type="ORF">B9J08_004589</name>
    <name evidence="11" type="ORF">B9J08_04548</name>
</gene>
<dbReference type="GO" id="GO:0032259">
    <property type="term" value="P:methylation"/>
    <property type="evidence" value="ECO:0007669"/>
    <property type="project" value="UniProtKB-KW"/>
</dbReference>
<reference evidence="11 13" key="3">
    <citation type="journal article" date="2018" name="Nat. Commun.">
        <title>Genomic insights into multidrug-resistance, mating and virulence in Candida auris and related emerging species.</title>
        <authorList>
            <person name="Munoz J.F."/>
            <person name="Gade L."/>
            <person name="Chow N.A."/>
            <person name="Loparev V.N."/>
            <person name="Juieng P."/>
            <person name="Berkow E.L."/>
            <person name="Farrer R.A."/>
            <person name="Litvintseva A.P."/>
            <person name="Cuomo C.A."/>
        </authorList>
    </citation>
    <scope>GENOME REANNOTATION</scope>
    <source>
        <strain evidence="11 13">B8441</strain>
    </source>
</reference>
<dbReference type="PANTHER" id="PTHR12714:SF9">
    <property type="entry name" value="PROTEIN-S-ISOPRENYLCYSTEINE O-METHYLTRANSFERASE"/>
    <property type="match status" value="1"/>
</dbReference>
<dbReference type="InterPro" id="IPR025770">
    <property type="entry name" value="PPMT_MeTrfase"/>
</dbReference>
<dbReference type="OMA" id="IKREEAY"/>